<dbReference type="RefSeq" id="WP_199707332.1">
    <property type="nucleotide sequence ID" value="NZ_JAEMNV010000009.1"/>
</dbReference>
<dbReference type="Pfam" id="PF14280">
    <property type="entry name" value="DUF4365"/>
    <property type="match status" value="1"/>
</dbReference>
<organism evidence="2 3">
    <name type="scientific">Antrihabitans stalagmiti</name>
    <dbReference type="NCBI Taxonomy" id="2799499"/>
    <lineage>
        <taxon>Bacteria</taxon>
        <taxon>Bacillati</taxon>
        <taxon>Actinomycetota</taxon>
        <taxon>Actinomycetes</taxon>
        <taxon>Mycobacteriales</taxon>
        <taxon>Nocardiaceae</taxon>
        <taxon>Antrihabitans</taxon>
    </lineage>
</organism>
<reference evidence="2" key="1">
    <citation type="submission" date="2020-12" db="EMBL/GenBank/DDBJ databases">
        <title>Antrihabitans popcorni sp. nov. and Antrihabitans auranticaus sp. nov., isolated from a larva cave.</title>
        <authorList>
            <person name="Lee S.D."/>
            <person name="Kim I.S."/>
        </authorList>
    </citation>
    <scope>NUCLEOTIDE SEQUENCE</scope>
    <source>
        <strain evidence="2">YC3-6</strain>
    </source>
</reference>
<proteinExistence type="predicted"/>
<comment type="caution">
    <text evidence="2">The sequence shown here is derived from an EMBL/GenBank/DDBJ whole genome shotgun (WGS) entry which is preliminary data.</text>
</comment>
<sequence length="307" mass="34089">MPDNDDIEQAGVALCQLLVRHTLHWIFREQKTSDYGVDAHVETRENGEATGRLLALQIKTGESYFSEPTVDGWIFRPNDRHIAYWLGHSLPVFIVLVDVENQRIYWQLLSSESIKVTDRGARTVHVPASNTIDNAPDVWSQFASVIGRDAIERFDQNIRVLAPNVGRIVQRRAEIAAHCSALLAAHLAVGRSVPALTVQTPINTQPQWLLDMGVEAWTAIANYASSHNLNAEASEAYRRSAELTEENAGRMHFASGYHLLHTDPPGARVEFSLAESSGEPMLSQIGLVLLSRLETPRNVCGNIQRVG</sequence>
<dbReference type="InterPro" id="IPR025375">
    <property type="entry name" value="DUF4365"/>
</dbReference>
<protein>
    <submittedName>
        <fullName evidence="2">DUF4365 domain-containing protein</fullName>
    </submittedName>
</protein>
<gene>
    <name evidence="2" type="ORF">JGU71_24635</name>
</gene>
<evidence type="ECO:0000313" key="2">
    <source>
        <dbReference type="EMBL" id="MBJ8342080.1"/>
    </source>
</evidence>
<name>A0A934NVU6_9NOCA</name>
<evidence type="ECO:0000259" key="1">
    <source>
        <dbReference type="Pfam" id="PF14280"/>
    </source>
</evidence>
<keyword evidence="3" id="KW-1185">Reference proteome</keyword>
<evidence type="ECO:0000313" key="3">
    <source>
        <dbReference type="Proteomes" id="UP000655868"/>
    </source>
</evidence>
<dbReference type="Proteomes" id="UP000655868">
    <property type="component" value="Unassembled WGS sequence"/>
</dbReference>
<feature type="domain" description="DUF4365" evidence="1">
    <location>
        <begin position="8"/>
        <end position="134"/>
    </location>
</feature>
<dbReference type="AlphaFoldDB" id="A0A934NVU6"/>
<accession>A0A934NVU6</accession>
<dbReference type="EMBL" id="JAEMNV010000009">
    <property type="protein sequence ID" value="MBJ8342080.1"/>
    <property type="molecule type" value="Genomic_DNA"/>
</dbReference>